<protein>
    <submittedName>
        <fullName evidence="2">Prepilin-type N-terminal cleavage/methylation domain-containing protein</fullName>
    </submittedName>
</protein>
<evidence type="ECO:0000313" key="2">
    <source>
        <dbReference type="EMBL" id="MDM5264002.1"/>
    </source>
</evidence>
<proteinExistence type="predicted"/>
<accession>A0ABT7QSD9</accession>
<reference evidence="2" key="1">
    <citation type="submission" date="2023-01" db="EMBL/GenBank/DDBJ databases">
        <title>Sulfurovum sp. XTW-4 genome assembly.</title>
        <authorList>
            <person name="Wang J."/>
        </authorList>
    </citation>
    <scope>NUCLEOTIDE SEQUENCE</scope>
    <source>
        <strain evidence="2">XTW-4</strain>
    </source>
</reference>
<dbReference type="Proteomes" id="UP001169066">
    <property type="component" value="Unassembled WGS sequence"/>
</dbReference>
<feature type="transmembrane region" description="Helical" evidence="1">
    <location>
        <begin position="6"/>
        <end position="27"/>
    </location>
</feature>
<keyword evidence="1" id="KW-0472">Membrane</keyword>
<dbReference type="EMBL" id="JAQIBC010000004">
    <property type="protein sequence ID" value="MDM5264002.1"/>
    <property type="molecule type" value="Genomic_DNA"/>
</dbReference>
<keyword evidence="3" id="KW-1185">Reference proteome</keyword>
<evidence type="ECO:0000313" key="3">
    <source>
        <dbReference type="Proteomes" id="UP001169066"/>
    </source>
</evidence>
<comment type="caution">
    <text evidence="2">The sequence shown here is derived from an EMBL/GenBank/DDBJ whole genome shotgun (WGS) entry which is preliminary data.</text>
</comment>
<keyword evidence="1" id="KW-1133">Transmembrane helix</keyword>
<sequence length="186" mass="21041">MTNRKAFTLLEVLISIALMGIVIVALFSSVDMMQDSNQQLAQYLEKSKKTTNITKVLYMDMIDSDGNITITKDEFSRVCIGETRNSLYALPSAKVCWIVLKKENTLARIEGNGYHLPLRLEERVEIDPVMTAIEVFDLYHEKDKILVLIQQQGKEPISFMLQGIVKPEKKKAPIDKNATTIPPTPL</sequence>
<dbReference type="RefSeq" id="WP_289401939.1">
    <property type="nucleotide sequence ID" value="NZ_JAQIBC010000004.1"/>
</dbReference>
<dbReference type="Pfam" id="PF07963">
    <property type="entry name" value="N_methyl"/>
    <property type="match status" value="1"/>
</dbReference>
<name>A0ABT7QSD9_9BACT</name>
<gene>
    <name evidence="2" type="ORF">PF327_07295</name>
</gene>
<dbReference type="NCBIfam" id="TIGR02532">
    <property type="entry name" value="IV_pilin_GFxxxE"/>
    <property type="match status" value="1"/>
</dbReference>
<dbReference type="InterPro" id="IPR012902">
    <property type="entry name" value="N_methyl_site"/>
</dbReference>
<evidence type="ECO:0000256" key="1">
    <source>
        <dbReference type="SAM" id="Phobius"/>
    </source>
</evidence>
<keyword evidence="1" id="KW-0812">Transmembrane</keyword>
<organism evidence="2 3">
    <name type="scientific">Sulfurovum xiamenensis</name>
    <dbReference type="NCBI Taxonomy" id="3019066"/>
    <lineage>
        <taxon>Bacteria</taxon>
        <taxon>Pseudomonadati</taxon>
        <taxon>Campylobacterota</taxon>
        <taxon>Epsilonproteobacteria</taxon>
        <taxon>Campylobacterales</taxon>
        <taxon>Sulfurovaceae</taxon>
        <taxon>Sulfurovum</taxon>
    </lineage>
</organism>